<keyword evidence="3" id="KW-1185">Reference proteome</keyword>
<dbReference type="AlphaFoldDB" id="A0A0E0JE32"/>
<feature type="compositionally biased region" description="Basic residues" evidence="1">
    <location>
        <begin position="134"/>
        <end position="145"/>
    </location>
</feature>
<reference evidence="2" key="2">
    <citation type="submission" date="2018-05" db="EMBL/GenBank/DDBJ databases">
        <title>OpunRS2 (Oryza punctata Reference Sequence Version 2).</title>
        <authorList>
            <person name="Zhang J."/>
            <person name="Kudrna D."/>
            <person name="Lee S."/>
            <person name="Talag J."/>
            <person name="Welchert J."/>
            <person name="Wing R.A."/>
        </authorList>
    </citation>
    <scope>NUCLEOTIDE SEQUENCE [LARGE SCALE GENOMIC DNA]</scope>
</reference>
<feature type="compositionally biased region" description="Low complexity" evidence="1">
    <location>
        <begin position="237"/>
        <end position="248"/>
    </location>
</feature>
<dbReference type="Proteomes" id="UP000026962">
    <property type="component" value="Chromosome 1"/>
</dbReference>
<accession>A0A0E0JE32</accession>
<evidence type="ECO:0000256" key="1">
    <source>
        <dbReference type="SAM" id="MobiDB-lite"/>
    </source>
</evidence>
<evidence type="ECO:0000313" key="3">
    <source>
        <dbReference type="Proteomes" id="UP000026962"/>
    </source>
</evidence>
<dbReference type="HOGENOM" id="CLU_995296_0_0_1"/>
<reference evidence="2" key="1">
    <citation type="submission" date="2015-04" db="UniProtKB">
        <authorList>
            <consortium name="EnsemblPlants"/>
        </authorList>
    </citation>
    <scope>IDENTIFICATION</scope>
</reference>
<evidence type="ECO:0000313" key="2">
    <source>
        <dbReference type="EnsemblPlants" id="OPUNC01G02900.2"/>
    </source>
</evidence>
<protein>
    <submittedName>
        <fullName evidence="2">Very-long-chain (3R)-3-hydroxyacyl-CoA dehydratase</fullName>
    </submittedName>
</protein>
<organism evidence="2">
    <name type="scientific">Oryza punctata</name>
    <name type="common">Red rice</name>
    <dbReference type="NCBI Taxonomy" id="4537"/>
    <lineage>
        <taxon>Eukaryota</taxon>
        <taxon>Viridiplantae</taxon>
        <taxon>Streptophyta</taxon>
        <taxon>Embryophyta</taxon>
        <taxon>Tracheophyta</taxon>
        <taxon>Spermatophyta</taxon>
        <taxon>Magnoliopsida</taxon>
        <taxon>Liliopsida</taxon>
        <taxon>Poales</taxon>
        <taxon>Poaceae</taxon>
        <taxon>BOP clade</taxon>
        <taxon>Oryzoideae</taxon>
        <taxon>Oryzeae</taxon>
        <taxon>Oryzinae</taxon>
        <taxon>Oryza</taxon>
    </lineage>
</organism>
<sequence length="280" mass="30824">MAICGPHHEPLPAPPHSLSCIPIKTRLQRRPIAVYTGAASPSAAADASSSTAVASSNSSVGWTPVWPVKQIRGWRCRQLRSREDDDIAAFPAWICARLVHRHRWKRCCLPPWKHPPLPYPRRGPSSSLSEGRTMMRKGRPHRPRSARWCTPSPPPSSLTAAPLLPLHRPRESIGHAGLGEVDSMDSGTVTATVVAGRRRRQRRGDAGQQEALLVCAIANHDRRRLHRHQRHPPSPDSAGRATSAASTRCPSLRGFDRRRRLGGREASTFAPRVVVEVVVA</sequence>
<dbReference type="EnsemblPlants" id="OPUNC01G02900.2">
    <property type="protein sequence ID" value="OPUNC01G02900.2"/>
    <property type="gene ID" value="OPUNC01G02900"/>
</dbReference>
<feature type="region of interest" description="Disordered" evidence="1">
    <location>
        <begin position="223"/>
        <end position="256"/>
    </location>
</feature>
<proteinExistence type="predicted"/>
<name>A0A0E0JE32_ORYPU</name>
<feature type="region of interest" description="Disordered" evidence="1">
    <location>
        <begin position="120"/>
        <end position="156"/>
    </location>
</feature>
<dbReference type="Gramene" id="OPUNC01G02900.2">
    <property type="protein sequence ID" value="OPUNC01G02900.2"/>
    <property type="gene ID" value="OPUNC01G02900"/>
</dbReference>